<keyword evidence="3" id="KW-1185">Reference proteome</keyword>
<dbReference type="Pfam" id="PF12631">
    <property type="entry name" value="MnmE_helical"/>
    <property type="match status" value="1"/>
</dbReference>
<dbReference type="PANTHER" id="PTHR42714:SF2">
    <property type="entry name" value="TRNA MODIFICATION GTPASE GTPBP3, MITOCHONDRIAL"/>
    <property type="match status" value="1"/>
</dbReference>
<dbReference type="SUPFAM" id="SSF116878">
    <property type="entry name" value="TrmE connector domain"/>
    <property type="match status" value="1"/>
</dbReference>
<dbReference type="Gene3D" id="1.20.120.430">
    <property type="entry name" value="tRNA modification GTPase MnmE domain 2"/>
    <property type="match status" value="1"/>
</dbReference>
<dbReference type="OrthoDB" id="188276at2759"/>
<gene>
    <name evidence="2" type="ORF">PBRASI_LOCUS11236</name>
</gene>
<dbReference type="InterPro" id="IPR027368">
    <property type="entry name" value="MnmE_dom2"/>
</dbReference>
<accession>A0A9N9E8P9</accession>
<evidence type="ECO:0000313" key="3">
    <source>
        <dbReference type="Proteomes" id="UP000789739"/>
    </source>
</evidence>
<dbReference type="GO" id="GO:0030488">
    <property type="term" value="P:tRNA methylation"/>
    <property type="evidence" value="ECO:0007669"/>
    <property type="project" value="TreeGrafter"/>
</dbReference>
<dbReference type="EMBL" id="CAJVPI010004726">
    <property type="protein sequence ID" value="CAG8669684.1"/>
    <property type="molecule type" value="Genomic_DNA"/>
</dbReference>
<comment type="caution">
    <text evidence="2">The sequence shown here is derived from an EMBL/GenBank/DDBJ whole genome shotgun (WGS) entry which is preliminary data.</text>
</comment>
<organism evidence="2 3">
    <name type="scientific">Paraglomus brasilianum</name>
    <dbReference type="NCBI Taxonomy" id="144538"/>
    <lineage>
        <taxon>Eukaryota</taxon>
        <taxon>Fungi</taxon>
        <taxon>Fungi incertae sedis</taxon>
        <taxon>Mucoromycota</taxon>
        <taxon>Glomeromycotina</taxon>
        <taxon>Glomeromycetes</taxon>
        <taxon>Paraglomerales</taxon>
        <taxon>Paraglomeraceae</taxon>
        <taxon>Paraglomus</taxon>
    </lineage>
</organism>
<feature type="domain" description="MnmE helical" evidence="1">
    <location>
        <begin position="52"/>
        <end position="156"/>
    </location>
</feature>
<dbReference type="AlphaFoldDB" id="A0A9N9E8P9"/>
<dbReference type="InterPro" id="IPR027417">
    <property type="entry name" value="P-loop_NTPase"/>
</dbReference>
<dbReference type="Proteomes" id="UP000789739">
    <property type="component" value="Unassembled WGS sequence"/>
</dbReference>
<dbReference type="PANTHER" id="PTHR42714">
    <property type="entry name" value="TRNA MODIFICATION GTPASE GTPBP3"/>
    <property type="match status" value="1"/>
</dbReference>
<proteinExistence type="predicted"/>
<reference evidence="2" key="1">
    <citation type="submission" date="2021-06" db="EMBL/GenBank/DDBJ databases">
        <authorList>
            <person name="Kallberg Y."/>
            <person name="Tangrot J."/>
            <person name="Rosling A."/>
        </authorList>
    </citation>
    <scope>NUCLEOTIDE SEQUENCE</scope>
    <source>
        <strain evidence="2">BR232B</strain>
    </source>
</reference>
<protein>
    <submittedName>
        <fullName evidence="2">3788_t:CDS:1</fullName>
    </submittedName>
</protein>
<name>A0A9N9E8P9_9GLOM</name>
<dbReference type="SUPFAM" id="SSF52540">
    <property type="entry name" value="P-loop containing nucleoside triphosphate hydrolases"/>
    <property type="match status" value="1"/>
</dbReference>
<evidence type="ECO:0000313" key="2">
    <source>
        <dbReference type="EMBL" id="CAG8669684.1"/>
    </source>
</evidence>
<dbReference type="GO" id="GO:0005739">
    <property type="term" value="C:mitochondrion"/>
    <property type="evidence" value="ECO:0007669"/>
    <property type="project" value="TreeGrafter"/>
</dbReference>
<dbReference type="GO" id="GO:0002098">
    <property type="term" value="P:tRNA wobble uridine modification"/>
    <property type="evidence" value="ECO:0007669"/>
    <property type="project" value="TreeGrafter"/>
</dbReference>
<dbReference type="InterPro" id="IPR025867">
    <property type="entry name" value="MnmE_helical"/>
</dbReference>
<sequence length="159" mass="17636">LQSADIKICVLSATDLQSITLDPVISSYIDSDTILLLNKKDLVLDICSITKDVKFNTKLVCNISCKTGEGISDFLDAFVNVIKEKFDTVSPETPLITQSRHREHLQECLGALERFSEQDDVVLRAEELRYAANAIGKITGQVNVEEVLGAIFERFCIGK</sequence>
<evidence type="ECO:0000259" key="1">
    <source>
        <dbReference type="Pfam" id="PF12631"/>
    </source>
</evidence>
<feature type="non-terminal residue" evidence="2">
    <location>
        <position position="159"/>
    </location>
</feature>